<proteinExistence type="predicted"/>
<evidence type="ECO:0000313" key="1">
    <source>
        <dbReference type="EMBL" id="KAA8643704.1"/>
    </source>
</evidence>
<dbReference type="OrthoDB" id="2156052at2759"/>
<name>A0A5M9MEI6_9EURO</name>
<sequence length="122" mass="13401">MEDPSYFDLAMEGMMPEVITISESEYKVEQADENVPTCSQLVGKRLLIGKGAPVEFVELSKHEELVHSHLTPIQGVSVPVLLGSLQLRCPFSYDGIAEIVRLMFVGYAGRTLQASMTSIAID</sequence>
<gene>
    <name evidence="1" type="ORF">ATNIH1004_010478</name>
</gene>
<dbReference type="RefSeq" id="XP_033423065.1">
    <property type="nucleotide sequence ID" value="XM_033575047.1"/>
</dbReference>
<dbReference type="Proteomes" id="UP000324241">
    <property type="component" value="Unassembled WGS sequence"/>
</dbReference>
<evidence type="ECO:0000313" key="2">
    <source>
        <dbReference type="Proteomes" id="UP000324241"/>
    </source>
</evidence>
<organism evidence="1 2">
    <name type="scientific">Aspergillus tanneri</name>
    <dbReference type="NCBI Taxonomy" id="1220188"/>
    <lineage>
        <taxon>Eukaryota</taxon>
        <taxon>Fungi</taxon>
        <taxon>Dikarya</taxon>
        <taxon>Ascomycota</taxon>
        <taxon>Pezizomycotina</taxon>
        <taxon>Eurotiomycetes</taxon>
        <taxon>Eurotiomycetidae</taxon>
        <taxon>Eurotiales</taxon>
        <taxon>Aspergillaceae</taxon>
        <taxon>Aspergillus</taxon>
        <taxon>Aspergillus subgen. Circumdati</taxon>
    </lineage>
</organism>
<dbReference type="GeneID" id="54333179"/>
<accession>A0A5M9MEI6</accession>
<dbReference type="EMBL" id="QUQM01000005">
    <property type="protein sequence ID" value="KAA8643704.1"/>
    <property type="molecule type" value="Genomic_DNA"/>
</dbReference>
<dbReference type="AlphaFoldDB" id="A0A5M9MEI6"/>
<reference evidence="1 2" key="1">
    <citation type="submission" date="2019-08" db="EMBL/GenBank/DDBJ databases">
        <title>The genome sequence of a newly discovered highly antifungal drug resistant Aspergillus species, Aspergillus tanneri NIH 1004.</title>
        <authorList>
            <person name="Mounaud S."/>
            <person name="Singh I."/>
            <person name="Joardar V."/>
            <person name="Pakala S."/>
            <person name="Pakala S."/>
            <person name="Venepally P."/>
            <person name="Chung J.K."/>
            <person name="Losada L."/>
            <person name="Nierman W.C."/>
        </authorList>
    </citation>
    <scope>NUCLEOTIDE SEQUENCE [LARGE SCALE GENOMIC DNA]</scope>
    <source>
        <strain evidence="1 2">NIH1004</strain>
    </source>
</reference>
<comment type="caution">
    <text evidence="1">The sequence shown here is derived from an EMBL/GenBank/DDBJ whole genome shotgun (WGS) entry which is preliminary data.</text>
</comment>
<protein>
    <submittedName>
        <fullName evidence="1">Uncharacterized protein</fullName>
    </submittedName>
</protein>
<dbReference type="VEuPathDB" id="FungiDB:EYZ11_012047"/>